<dbReference type="CDD" id="cd02021">
    <property type="entry name" value="GntK"/>
    <property type="match status" value="1"/>
</dbReference>
<dbReference type="Pfam" id="PF01202">
    <property type="entry name" value="SKI"/>
    <property type="match status" value="1"/>
</dbReference>
<keyword evidence="12" id="KW-1185">Reference proteome</keyword>
<keyword evidence="4 10" id="KW-0808">Transferase</keyword>
<dbReference type="RefSeq" id="WP_139985099.1">
    <property type="nucleotide sequence ID" value="NZ_CP041046.1"/>
</dbReference>
<keyword evidence="6 10" id="KW-0418">Kinase</keyword>
<dbReference type="GO" id="GO:0046316">
    <property type="term" value="F:gluconokinase activity"/>
    <property type="evidence" value="ECO:0007669"/>
    <property type="project" value="UniProtKB-EC"/>
</dbReference>
<proteinExistence type="inferred from homology"/>
<dbReference type="EMBL" id="CP041046">
    <property type="protein sequence ID" value="QDE41176.1"/>
    <property type="molecule type" value="Genomic_DNA"/>
</dbReference>
<dbReference type="PANTHER" id="PTHR43442">
    <property type="entry name" value="GLUCONOKINASE-RELATED"/>
    <property type="match status" value="1"/>
</dbReference>
<evidence type="ECO:0000256" key="7">
    <source>
        <dbReference type="ARBA" id="ARBA00022840"/>
    </source>
</evidence>
<protein>
    <recommendedName>
        <fullName evidence="3 10">Gluconokinase</fullName>
        <ecNumber evidence="3 10">2.7.1.12</ecNumber>
    </recommendedName>
</protein>
<evidence type="ECO:0000256" key="3">
    <source>
        <dbReference type="ARBA" id="ARBA00012054"/>
    </source>
</evidence>
<dbReference type="SUPFAM" id="SSF52540">
    <property type="entry name" value="P-loop containing nucleoside triphosphate hydrolases"/>
    <property type="match status" value="1"/>
</dbReference>
<dbReference type="PANTHER" id="PTHR43442:SF3">
    <property type="entry name" value="GLUCONOKINASE-RELATED"/>
    <property type="match status" value="1"/>
</dbReference>
<comment type="catalytic activity">
    <reaction evidence="9 10">
        <text>D-gluconate + ATP = 6-phospho-D-gluconate + ADP + H(+)</text>
        <dbReference type="Rhea" id="RHEA:19433"/>
        <dbReference type="ChEBI" id="CHEBI:15378"/>
        <dbReference type="ChEBI" id="CHEBI:18391"/>
        <dbReference type="ChEBI" id="CHEBI:30616"/>
        <dbReference type="ChEBI" id="CHEBI:58759"/>
        <dbReference type="ChEBI" id="CHEBI:456216"/>
        <dbReference type="EC" id="2.7.1.12"/>
    </reaction>
</comment>
<evidence type="ECO:0000313" key="12">
    <source>
        <dbReference type="Proteomes" id="UP000316093"/>
    </source>
</evidence>
<dbReference type="PRINTS" id="PR01100">
    <property type="entry name" value="SHIKIMTKNASE"/>
</dbReference>
<dbReference type="NCBIfam" id="TIGR01313">
    <property type="entry name" value="therm_gnt_kin"/>
    <property type="match status" value="1"/>
</dbReference>
<keyword evidence="7 10" id="KW-0067">ATP-binding</keyword>
<dbReference type="GO" id="GO:0005524">
    <property type="term" value="F:ATP binding"/>
    <property type="evidence" value="ECO:0007669"/>
    <property type="project" value="UniProtKB-KW"/>
</dbReference>
<dbReference type="InterPro" id="IPR031322">
    <property type="entry name" value="Shikimate/glucono_kinase"/>
</dbReference>
<dbReference type="KEGG" id="lpy:FIV34_19205"/>
<keyword evidence="5 10" id="KW-0547">Nucleotide-binding</keyword>
<dbReference type="OrthoDB" id="9795716at2"/>
<dbReference type="EC" id="2.7.1.12" evidence="3 10"/>
<dbReference type="GO" id="GO:0019521">
    <property type="term" value="P:D-gluconate metabolic process"/>
    <property type="evidence" value="ECO:0007669"/>
    <property type="project" value="UniProtKB-KW"/>
</dbReference>
<comment type="similarity">
    <text evidence="2 10">Belongs to the gluconokinase GntK/GntV family.</text>
</comment>
<accession>A0A4Y5Z886</accession>
<evidence type="ECO:0000256" key="6">
    <source>
        <dbReference type="ARBA" id="ARBA00022777"/>
    </source>
</evidence>
<dbReference type="InterPro" id="IPR006001">
    <property type="entry name" value="Therm_gnt_kin"/>
</dbReference>
<evidence type="ECO:0000313" key="11">
    <source>
        <dbReference type="EMBL" id="QDE41176.1"/>
    </source>
</evidence>
<name>A0A4Y5Z886_9GAMM</name>
<evidence type="ECO:0000256" key="10">
    <source>
        <dbReference type="RuleBase" id="RU363066"/>
    </source>
</evidence>
<dbReference type="Gene3D" id="3.40.50.300">
    <property type="entry name" value="P-loop containing nucleotide triphosphate hydrolases"/>
    <property type="match status" value="1"/>
</dbReference>
<evidence type="ECO:0000256" key="4">
    <source>
        <dbReference type="ARBA" id="ARBA00022679"/>
    </source>
</evidence>
<sequence length="175" mass="19020">MITIVMGVSGSGKSTIGGDLAAHLGLPFIDGDSLHPQANRDKMAAGIPLDDADRQPWLEAIVAVMDEHRANHVSLVLACSALKRRYRNFLRSGHDDVRFVYLHASRELLAERLGHRPGHFFNPALLDSQLATLEEPSRSEAVWIETTDAPAAIVEKVIRAGCAEARRATRPVPGG</sequence>
<comment type="pathway">
    <text evidence="1">Carbohydrate acid metabolism.</text>
</comment>
<dbReference type="GO" id="GO:0005737">
    <property type="term" value="C:cytoplasm"/>
    <property type="evidence" value="ECO:0007669"/>
    <property type="project" value="TreeGrafter"/>
</dbReference>
<evidence type="ECO:0000256" key="9">
    <source>
        <dbReference type="ARBA" id="ARBA00048090"/>
    </source>
</evidence>
<dbReference type="Proteomes" id="UP000316093">
    <property type="component" value="Chromosome"/>
</dbReference>
<dbReference type="AlphaFoldDB" id="A0A4Y5Z886"/>
<evidence type="ECO:0000256" key="1">
    <source>
        <dbReference type="ARBA" id="ARBA00004761"/>
    </source>
</evidence>
<evidence type="ECO:0000256" key="8">
    <source>
        <dbReference type="ARBA" id="ARBA00023064"/>
    </source>
</evidence>
<evidence type="ECO:0000256" key="2">
    <source>
        <dbReference type="ARBA" id="ARBA00008420"/>
    </source>
</evidence>
<organism evidence="11 12">
    <name type="scientific">Luteibacter pinisoli</name>
    <dbReference type="NCBI Taxonomy" id="2589080"/>
    <lineage>
        <taxon>Bacteria</taxon>
        <taxon>Pseudomonadati</taxon>
        <taxon>Pseudomonadota</taxon>
        <taxon>Gammaproteobacteria</taxon>
        <taxon>Lysobacterales</taxon>
        <taxon>Rhodanobacteraceae</taxon>
        <taxon>Luteibacter</taxon>
    </lineage>
</organism>
<dbReference type="InterPro" id="IPR027417">
    <property type="entry name" value="P-loop_NTPase"/>
</dbReference>
<dbReference type="FunFam" id="3.40.50.300:FF:000522">
    <property type="entry name" value="Gluconokinase"/>
    <property type="match status" value="1"/>
</dbReference>
<gene>
    <name evidence="11" type="ORF">FIV34_19205</name>
</gene>
<evidence type="ECO:0000256" key="5">
    <source>
        <dbReference type="ARBA" id="ARBA00022741"/>
    </source>
</evidence>
<reference evidence="11 12" key="1">
    <citation type="submission" date="2019-06" db="EMBL/GenBank/DDBJ databases">
        <title>A complete genome sequence for Luteibacter pinisoli MAH-14.</title>
        <authorList>
            <person name="Baltrus D.A."/>
        </authorList>
    </citation>
    <scope>NUCLEOTIDE SEQUENCE [LARGE SCALE GENOMIC DNA]</scope>
    <source>
        <strain evidence="11 12">MAH-14</strain>
    </source>
</reference>
<keyword evidence="8" id="KW-0311">Gluconate utilization</keyword>